<dbReference type="Pfam" id="PF03572">
    <property type="entry name" value="Peptidase_S41"/>
    <property type="match status" value="1"/>
</dbReference>
<dbReference type="PANTHER" id="PTHR32060">
    <property type="entry name" value="TAIL-SPECIFIC PROTEASE"/>
    <property type="match status" value="1"/>
</dbReference>
<dbReference type="GO" id="GO:0030288">
    <property type="term" value="C:outer membrane-bounded periplasmic space"/>
    <property type="evidence" value="ECO:0007669"/>
    <property type="project" value="TreeGrafter"/>
</dbReference>
<dbReference type="SUPFAM" id="SSF50156">
    <property type="entry name" value="PDZ domain-like"/>
    <property type="match status" value="1"/>
</dbReference>
<dbReference type="InterPro" id="IPR029045">
    <property type="entry name" value="ClpP/crotonase-like_dom_sf"/>
</dbReference>
<dbReference type="GO" id="GO:0006508">
    <property type="term" value="P:proteolysis"/>
    <property type="evidence" value="ECO:0007669"/>
    <property type="project" value="InterPro"/>
</dbReference>
<dbReference type="RefSeq" id="WP_187963972.1">
    <property type="nucleotide sequence ID" value="NZ_JACVDC010000003.1"/>
</dbReference>
<dbReference type="GO" id="GO:0004175">
    <property type="term" value="F:endopeptidase activity"/>
    <property type="evidence" value="ECO:0007669"/>
    <property type="project" value="TreeGrafter"/>
</dbReference>
<dbReference type="Proteomes" id="UP000653730">
    <property type="component" value="Unassembled WGS sequence"/>
</dbReference>
<proteinExistence type="predicted"/>
<dbReference type="Pfam" id="PF18294">
    <property type="entry name" value="Pept_S41_N"/>
    <property type="match status" value="1"/>
</dbReference>
<dbReference type="InterPro" id="IPR041613">
    <property type="entry name" value="Pept_S41_N"/>
</dbReference>
<gene>
    <name evidence="2" type="ORF">IBL28_02465</name>
</gene>
<dbReference type="GO" id="GO:0007165">
    <property type="term" value="P:signal transduction"/>
    <property type="evidence" value="ECO:0007669"/>
    <property type="project" value="TreeGrafter"/>
</dbReference>
<keyword evidence="3" id="KW-1185">Reference proteome</keyword>
<dbReference type="SUPFAM" id="SSF52096">
    <property type="entry name" value="ClpP/crotonase"/>
    <property type="match status" value="1"/>
</dbReference>
<feature type="domain" description="Tail specific protease" evidence="1">
    <location>
        <begin position="197"/>
        <end position="426"/>
    </location>
</feature>
<dbReference type="Gene3D" id="3.90.226.10">
    <property type="entry name" value="2-enoyl-CoA Hydratase, Chain A, domain 1"/>
    <property type="match status" value="1"/>
</dbReference>
<evidence type="ECO:0000313" key="2">
    <source>
        <dbReference type="EMBL" id="MBC9794817.1"/>
    </source>
</evidence>
<dbReference type="InterPro" id="IPR036034">
    <property type="entry name" value="PDZ_sf"/>
</dbReference>
<dbReference type="Pfam" id="PF17820">
    <property type="entry name" value="PDZ_6"/>
    <property type="match status" value="1"/>
</dbReference>
<dbReference type="SMART" id="SM00245">
    <property type="entry name" value="TSPc"/>
    <property type="match status" value="1"/>
</dbReference>
<protein>
    <submittedName>
        <fullName evidence="2">PDZ domain-containing protein</fullName>
    </submittedName>
</protein>
<organism evidence="2 3">
    <name type="scientific">Sinomicrobium weinanense</name>
    <dbReference type="NCBI Taxonomy" id="2842200"/>
    <lineage>
        <taxon>Bacteria</taxon>
        <taxon>Pseudomonadati</taxon>
        <taxon>Bacteroidota</taxon>
        <taxon>Flavobacteriia</taxon>
        <taxon>Flavobacteriales</taxon>
        <taxon>Flavobacteriaceae</taxon>
        <taxon>Sinomicrobium</taxon>
    </lineage>
</organism>
<dbReference type="InterPro" id="IPR005151">
    <property type="entry name" value="Tail-specific_protease"/>
</dbReference>
<dbReference type="Gene3D" id="2.30.42.10">
    <property type="match status" value="1"/>
</dbReference>
<reference evidence="2 3" key="1">
    <citation type="submission" date="2020-09" db="EMBL/GenBank/DDBJ databases">
        <title>Sinomicrobium weinanense sp. nov., a halophilic bacteria isolated from saline-alkali soil.</title>
        <authorList>
            <person name="Wu P."/>
            <person name="Ren H."/>
            <person name="Mei Y."/>
            <person name="Liang Y."/>
            <person name="Chen Z."/>
        </authorList>
    </citation>
    <scope>NUCLEOTIDE SEQUENCE [LARGE SCALE GENOMIC DNA]</scope>
    <source>
        <strain evidence="2 3">FJxs</strain>
    </source>
</reference>
<dbReference type="AlphaFoldDB" id="A0A926JPC9"/>
<evidence type="ECO:0000313" key="3">
    <source>
        <dbReference type="Proteomes" id="UP000653730"/>
    </source>
</evidence>
<dbReference type="CDD" id="cd07561">
    <property type="entry name" value="Peptidase_S41_CPP_like"/>
    <property type="match status" value="1"/>
</dbReference>
<dbReference type="InterPro" id="IPR041489">
    <property type="entry name" value="PDZ_6"/>
</dbReference>
<dbReference type="GO" id="GO:0008236">
    <property type="term" value="F:serine-type peptidase activity"/>
    <property type="evidence" value="ECO:0007669"/>
    <property type="project" value="InterPro"/>
</dbReference>
<name>A0A926JPC9_9FLAO</name>
<evidence type="ECO:0000259" key="1">
    <source>
        <dbReference type="SMART" id="SM00245"/>
    </source>
</evidence>
<dbReference type="Gene3D" id="3.30.750.170">
    <property type="match status" value="1"/>
</dbReference>
<accession>A0A926JPC9</accession>
<sequence length="491" mass="55459">MKKLFYLFLSGLVLWSCSDKDDDAFVPKPSGNLEVQDFIWKGLNEWYFWQGDVTDLSDTKFSSNEEYKDFLGNYSAPEDLFDHLLFRKGDIDRFSWIVDDYEELLNSFRGENETFGFGPGSLVRVNDNGDVIWYVAYVMPNSPAADAGMQRGDLIYKFDGIVLKDDENTIDQLNRNYFNNNSIKFEFATVDNGVLSPTGEEATLNRQTVQENPVHFSDVIPYEGKNIGYLVYNGFVNTYNEELNTVFEGFKNQNIDELVLDLRYNGGGSVETSTYLASMIYGEASASDIFAKSIYNPKHQEENNSDTFADKARTFDKSTGDPTGSEVQINRLTSLNRVYILTSQDTASASEMIINGLSPYMEVILIGETTYGKNVGSFTLFDAPGFGTRNINPNHKYAMQPITFTIYNKNDESDYVHGFTPDIEVREFESYEDLKPFGDTEESLLRAALNHISGLAARAAVTPESTARDVKGLKEKPFSKEMYITPAEMEP</sequence>
<dbReference type="EMBL" id="JACVDC010000003">
    <property type="protein sequence ID" value="MBC9794817.1"/>
    <property type="molecule type" value="Genomic_DNA"/>
</dbReference>
<dbReference type="PANTHER" id="PTHR32060:SF30">
    <property type="entry name" value="CARBOXY-TERMINAL PROCESSING PROTEASE CTPA"/>
    <property type="match status" value="1"/>
</dbReference>
<comment type="caution">
    <text evidence="2">The sequence shown here is derived from an EMBL/GenBank/DDBJ whole genome shotgun (WGS) entry which is preliminary data.</text>
</comment>